<evidence type="ECO:0000313" key="2">
    <source>
        <dbReference type="Proteomes" id="UP001143856"/>
    </source>
</evidence>
<sequence length="387" mass="41650">MPSGNHNLLVFEVECTRQVTLAASIARTRTRAPDLLPTTSFATALGVIDEPASCDIKPSLSPSSSTITHALDDRFIALLVEGVGFGGGFGGAAAASPPERASLFSLGGMMSDNIYLHAPFVAKPESHREGVSRMKDDLFECCDPRTAFNGRNNGIILANLGHSADVTDEFGSQNSFVAERLAFGQQSPLVKHRQPAHVPVDKRSARMAKTPLSTKTAEVVPPRTVDEETAAAKNEQPLFHDLGVVSARRIRIGPAGRSLAESFIYYPLIDLDPLASWGPCSLDSPITTHNARCAFLPIILHTMLDEEKAAPPKIGNNSSGNSSSENLQETKPRSSFLSKFSEDLDPRFVYLPLLVCCFATGLTDGTLYNAYGTFVSMQTGELSLLKQ</sequence>
<proteinExistence type="predicted"/>
<evidence type="ECO:0000313" key="1">
    <source>
        <dbReference type="EMBL" id="KAJ2990108.1"/>
    </source>
</evidence>
<keyword evidence="2" id="KW-1185">Reference proteome</keyword>
<accession>A0ACC1PDZ5</accession>
<comment type="caution">
    <text evidence="1">The sequence shown here is derived from an EMBL/GenBank/DDBJ whole genome shotgun (WGS) entry which is preliminary data.</text>
</comment>
<gene>
    <name evidence="1" type="ORF">NUW58_g3118</name>
</gene>
<name>A0ACC1PDZ5_9PEZI</name>
<protein>
    <submittedName>
        <fullName evidence="1">Uncharacterized protein</fullName>
    </submittedName>
</protein>
<dbReference type="EMBL" id="JAPDGR010000452">
    <property type="protein sequence ID" value="KAJ2990108.1"/>
    <property type="molecule type" value="Genomic_DNA"/>
</dbReference>
<organism evidence="1 2">
    <name type="scientific">Xylaria curta</name>
    <dbReference type="NCBI Taxonomy" id="42375"/>
    <lineage>
        <taxon>Eukaryota</taxon>
        <taxon>Fungi</taxon>
        <taxon>Dikarya</taxon>
        <taxon>Ascomycota</taxon>
        <taxon>Pezizomycotina</taxon>
        <taxon>Sordariomycetes</taxon>
        <taxon>Xylariomycetidae</taxon>
        <taxon>Xylariales</taxon>
        <taxon>Xylariaceae</taxon>
        <taxon>Xylaria</taxon>
    </lineage>
</organism>
<reference evidence="1" key="1">
    <citation type="submission" date="2022-10" db="EMBL/GenBank/DDBJ databases">
        <title>Genome Sequence of Xylaria curta.</title>
        <authorList>
            <person name="Buettner E."/>
        </authorList>
    </citation>
    <scope>NUCLEOTIDE SEQUENCE</scope>
    <source>
        <strain evidence="1">Babe10</strain>
    </source>
</reference>
<dbReference type="Proteomes" id="UP001143856">
    <property type="component" value="Unassembled WGS sequence"/>
</dbReference>